<dbReference type="InterPro" id="IPR036909">
    <property type="entry name" value="Cyt_c-like_dom_sf"/>
</dbReference>
<accession>A0A975RKY5</accession>
<gene>
    <name evidence="2" type="ORF">KMZ29_15370</name>
</gene>
<evidence type="ECO:0000256" key="1">
    <source>
        <dbReference type="SAM" id="SignalP"/>
    </source>
</evidence>
<protein>
    <recommendedName>
        <fullName evidence="4">Cytochrome c domain-containing protein</fullName>
    </recommendedName>
</protein>
<feature type="chain" id="PRO_5037823314" description="Cytochrome c domain-containing protein" evidence="1">
    <location>
        <begin position="27"/>
        <end position="99"/>
    </location>
</feature>
<dbReference type="GO" id="GO:0020037">
    <property type="term" value="F:heme binding"/>
    <property type="evidence" value="ECO:0007669"/>
    <property type="project" value="InterPro"/>
</dbReference>
<sequence>MPRNRTGASAIVSAAAIASAALPAHAVTPEEAFKAGCGGCHGSDKNILREIPTGPDEVRRAWILKFMAGHPNEMDSVKPQIVEYLVEKSATAKSWWQFW</sequence>
<organism evidence="2 3">
    <name type="scientific">Bradyrhizobium sediminis</name>
    <dbReference type="NCBI Taxonomy" id="2840469"/>
    <lineage>
        <taxon>Bacteria</taxon>
        <taxon>Pseudomonadati</taxon>
        <taxon>Pseudomonadota</taxon>
        <taxon>Alphaproteobacteria</taxon>
        <taxon>Hyphomicrobiales</taxon>
        <taxon>Nitrobacteraceae</taxon>
        <taxon>Bradyrhizobium</taxon>
    </lineage>
</organism>
<evidence type="ECO:0008006" key="4">
    <source>
        <dbReference type="Google" id="ProtNLM"/>
    </source>
</evidence>
<evidence type="ECO:0000313" key="3">
    <source>
        <dbReference type="Proteomes" id="UP000680839"/>
    </source>
</evidence>
<dbReference type="RefSeq" id="WP_215620048.1">
    <property type="nucleotide sequence ID" value="NZ_CP076134.1"/>
</dbReference>
<feature type="signal peptide" evidence="1">
    <location>
        <begin position="1"/>
        <end position="26"/>
    </location>
</feature>
<reference evidence="2" key="1">
    <citation type="submission" date="2021-06" db="EMBL/GenBank/DDBJ databases">
        <title>Bradyrhizobium sp. S2-20-1 Genome sequencing.</title>
        <authorList>
            <person name="Jin L."/>
        </authorList>
    </citation>
    <scope>NUCLEOTIDE SEQUENCE</scope>
    <source>
        <strain evidence="2">S2-20-1</strain>
    </source>
</reference>
<evidence type="ECO:0000313" key="2">
    <source>
        <dbReference type="EMBL" id="QWG11144.1"/>
    </source>
</evidence>
<dbReference type="SUPFAM" id="SSF46626">
    <property type="entry name" value="Cytochrome c"/>
    <property type="match status" value="1"/>
</dbReference>
<name>A0A975RKY5_9BRAD</name>
<proteinExistence type="predicted"/>
<dbReference type="AlphaFoldDB" id="A0A975RKY5"/>
<dbReference type="Proteomes" id="UP000680839">
    <property type="component" value="Chromosome"/>
</dbReference>
<keyword evidence="1" id="KW-0732">Signal</keyword>
<dbReference type="GO" id="GO:0009055">
    <property type="term" value="F:electron transfer activity"/>
    <property type="evidence" value="ECO:0007669"/>
    <property type="project" value="InterPro"/>
</dbReference>
<dbReference type="EMBL" id="CP076134">
    <property type="protein sequence ID" value="QWG11144.1"/>
    <property type="molecule type" value="Genomic_DNA"/>
</dbReference>